<dbReference type="Pfam" id="PF05096">
    <property type="entry name" value="Glu_cyclase_2"/>
    <property type="match status" value="1"/>
</dbReference>
<feature type="chain" id="PRO_5020325215" evidence="1">
    <location>
        <begin position="22"/>
        <end position="265"/>
    </location>
</feature>
<evidence type="ECO:0000256" key="1">
    <source>
        <dbReference type="SAM" id="SignalP"/>
    </source>
</evidence>
<dbReference type="RefSeq" id="WP_131853769.1">
    <property type="nucleotide sequence ID" value="NZ_SKFH01000041.1"/>
</dbReference>
<keyword evidence="3" id="KW-1185">Reference proteome</keyword>
<dbReference type="EMBL" id="SKFH01000041">
    <property type="protein sequence ID" value="TCZ66925.1"/>
    <property type="molecule type" value="Genomic_DNA"/>
</dbReference>
<accession>A0A4R4DWF6</accession>
<proteinExistence type="predicted"/>
<sequence>MKRLFLAAAFFLSWAANRGSAQDAAAAAPSIPYRVVGVYPHDTAAFTEGLLVHEGRLYESTGASDRVPGTRTLFGPVDLRTGIITPRAELHPRLYFGEGIAFLNGKVYQLTYQDRIGFIYDAVSFKMTGRFRIPSKEGWGLTTDGRSLIMSDGTDSLTWIDPAGFAVLKRRAVTDNGRRVPGLNELEVINGSVYANVFGSNRIVKIDTATGAVLARLDLTPLVLEARRTYRGALELNGIAYDPGSGHVFITGKLWPVLYRIEFAQ</sequence>
<keyword evidence="1" id="KW-0732">Signal</keyword>
<dbReference type="SUPFAM" id="SSF50969">
    <property type="entry name" value="YVTN repeat-like/Quinoprotein amine dehydrogenase"/>
    <property type="match status" value="1"/>
</dbReference>
<comment type="caution">
    <text evidence="2">The sequence shown here is derived from an EMBL/GenBank/DDBJ whole genome shotgun (WGS) entry which is preliminary data.</text>
</comment>
<protein>
    <submittedName>
        <fullName evidence="2">Glutaminyl-peptide cyclotransferase</fullName>
    </submittedName>
</protein>
<dbReference type="Proteomes" id="UP000295164">
    <property type="component" value="Unassembled WGS sequence"/>
</dbReference>
<reference evidence="2 3" key="1">
    <citation type="submission" date="2019-03" db="EMBL/GenBank/DDBJ databases">
        <authorList>
            <person name="Kim M.K.M."/>
        </authorList>
    </citation>
    <scope>NUCLEOTIDE SEQUENCE [LARGE SCALE GENOMIC DNA]</scope>
    <source>
        <strain evidence="2 3">17J68-15</strain>
    </source>
</reference>
<dbReference type="InterPro" id="IPR011044">
    <property type="entry name" value="Quino_amine_DH_bsu"/>
</dbReference>
<dbReference type="AlphaFoldDB" id="A0A4R4DWF6"/>
<dbReference type="InterPro" id="IPR015943">
    <property type="entry name" value="WD40/YVTN_repeat-like_dom_sf"/>
</dbReference>
<name>A0A4R4DWF6_9BACT</name>
<gene>
    <name evidence="2" type="ORF">E0486_16390</name>
</gene>
<keyword evidence="2" id="KW-0808">Transferase</keyword>
<dbReference type="GO" id="GO:0016603">
    <property type="term" value="F:glutaminyl-peptide cyclotransferase activity"/>
    <property type="evidence" value="ECO:0007669"/>
    <property type="project" value="InterPro"/>
</dbReference>
<feature type="signal peptide" evidence="1">
    <location>
        <begin position="1"/>
        <end position="21"/>
    </location>
</feature>
<dbReference type="OrthoDB" id="9783700at2"/>
<dbReference type="PANTHER" id="PTHR31270">
    <property type="entry name" value="GLUTAMINYL-PEPTIDE CYCLOTRANSFERASE"/>
    <property type="match status" value="1"/>
</dbReference>
<dbReference type="Gene3D" id="2.130.10.10">
    <property type="entry name" value="YVTN repeat-like/Quinoprotein amine dehydrogenase"/>
    <property type="match status" value="1"/>
</dbReference>
<evidence type="ECO:0000313" key="2">
    <source>
        <dbReference type="EMBL" id="TCZ66925.1"/>
    </source>
</evidence>
<organism evidence="2 3">
    <name type="scientific">Flaviaesturariibacter aridisoli</name>
    <dbReference type="NCBI Taxonomy" id="2545761"/>
    <lineage>
        <taxon>Bacteria</taxon>
        <taxon>Pseudomonadati</taxon>
        <taxon>Bacteroidota</taxon>
        <taxon>Chitinophagia</taxon>
        <taxon>Chitinophagales</taxon>
        <taxon>Chitinophagaceae</taxon>
        <taxon>Flaviaestuariibacter</taxon>
    </lineage>
</organism>
<dbReference type="PANTHER" id="PTHR31270:SF1">
    <property type="entry name" value="GLUTAMINYL-PEPTIDE CYCLOTRANSFERASE"/>
    <property type="match status" value="1"/>
</dbReference>
<evidence type="ECO:0000313" key="3">
    <source>
        <dbReference type="Proteomes" id="UP000295164"/>
    </source>
</evidence>
<dbReference type="InterPro" id="IPR007788">
    <property type="entry name" value="QCT"/>
</dbReference>